<feature type="domain" description="Rhodopsin" evidence="3">
    <location>
        <begin position="56"/>
        <end position="288"/>
    </location>
</feature>
<feature type="compositionally biased region" description="Polar residues" evidence="1">
    <location>
        <begin position="334"/>
        <end position="348"/>
    </location>
</feature>
<proteinExistence type="predicted"/>
<dbReference type="EMBL" id="CDHN01000003">
    <property type="protein sequence ID" value="CEJ91247.1"/>
    <property type="molecule type" value="Genomic_DNA"/>
</dbReference>
<dbReference type="Proteomes" id="UP000039046">
    <property type="component" value="Unassembled WGS sequence"/>
</dbReference>
<evidence type="ECO:0000313" key="5">
    <source>
        <dbReference type="Proteomes" id="UP000039046"/>
    </source>
</evidence>
<dbReference type="Pfam" id="PF20684">
    <property type="entry name" value="Fung_rhodopsin"/>
    <property type="match status" value="1"/>
</dbReference>
<feature type="transmembrane region" description="Helical" evidence="2">
    <location>
        <begin position="74"/>
        <end position="96"/>
    </location>
</feature>
<evidence type="ECO:0000313" key="4">
    <source>
        <dbReference type="EMBL" id="CEJ91247.1"/>
    </source>
</evidence>
<dbReference type="HOGENOM" id="CLU_036632_5_0_1"/>
<organism evidence="4 5">
    <name type="scientific">[Torrubiella] hemipterigena</name>
    <dbReference type="NCBI Taxonomy" id="1531966"/>
    <lineage>
        <taxon>Eukaryota</taxon>
        <taxon>Fungi</taxon>
        <taxon>Dikarya</taxon>
        <taxon>Ascomycota</taxon>
        <taxon>Pezizomycotina</taxon>
        <taxon>Sordariomycetes</taxon>
        <taxon>Hypocreomycetidae</taxon>
        <taxon>Hypocreales</taxon>
        <taxon>Clavicipitaceae</taxon>
        <taxon>Clavicipitaceae incertae sedis</taxon>
        <taxon>'Torrubiella' clade</taxon>
    </lineage>
</organism>
<dbReference type="OrthoDB" id="3918601at2759"/>
<feature type="transmembrane region" description="Helical" evidence="2">
    <location>
        <begin position="190"/>
        <end position="214"/>
    </location>
</feature>
<feature type="transmembrane region" description="Helical" evidence="2">
    <location>
        <begin position="116"/>
        <end position="135"/>
    </location>
</feature>
<keyword evidence="5" id="KW-1185">Reference proteome</keyword>
<evidence type="ECO:0000256" key="1">
    <source>
        <dbReference type="SAM" id="MobiDB-lite"/>
    </source>
</evidence>
<dbReference type="STRING" id="1531966.A0A0A1TM35"/>
<dbReference type="InterPro" id="IPR049326">
    <property type="entry name" value="Rhodopsin_dom_fungi"/>
</dbReference>
<keyword evidence="2" id="KW-0812">Transmembrane</keyword>
<keyword evidence="2" id="KW-0472">Membrane</keyword>
<reference evidence="4 5" key="1">
    <citation type="journal article" date="2015" name="Genome Announc.">
        <title>Draft Genome Sequence and Gene Annotation of the Entomopathogenic Fungus Verticillium hemipterigenum.</title>
        <authorList>
            <person name="Horn F."/>
            <person name="Habel A."/>
            <person name="Scharf D.H."/>
            <person name="Dworschak J."/>
            <person name="Brakhage A.A."/>
            <person name="Guthke R."/>
            <person name="Hertweck C."/>
            <person name="Linde J."/>
        </authorList>
    </citation>
    <scope>NUCLEOTIDE SEQUENCE [LARGE SCALE GENOMIC DNA]</scope>
</reference>
<dbReference type="PANTHER" id="PTHR38794">
    <property type="entry name" value="INTEGRAL MEMBRANE PROTEIN"/>
    <property type="match status" value="1"/>
</dbReference>
<sequence>MSSTAMASSTGTAAAPPAASTTVHAQNLITDDDKSALIEVVTLMFMVLAILACLVRTGTKLYMIKTVKLDDILVIAATILAIAQSVTILIGTGTGLGQRYKTLDASQSEGFLKVEYAASLFFILSIGLAKVSGAMSVHSMAQNRQKIFIRVCEIVCAIWTASAFFVVLFGCEMPAPWNYTQPRKCIDRTAFWTYYSAFNIFSDLAIISLVVTNVRHIQTSWAKKALVMGVFGSRILVTPAIIAQIYLTERANRSTDYSFAIWDSTVAIELVQCLALVTVCIPNLKPFLDSLESGQIRIDDMRRQGKSSSNGYPAYRAGYAGYKGAQHSGHGRSRNPQSRNIDTLSSQRSDVHEMTDIPKSRGGAAARGVAITTDENQPAWDGRSHTSQSSQTILIQQTKTWHVDVENSSPTAPAITAER</sequence>
<dbReference type="AlphaFoldDB" id="A0A0A1TM35"/>
<evidence type="ECO:0000259" key="3">
    <source>
        <dbReference type="Pfam" id="PF20684"/>
    </source>
</evidence>
<name>A0A0A1TM35_9HYPO</name>
<dbReference type="PANTHER" id="PTHR38794:SF1">
    <property type="entry name" value="INTEGRAL MEMBRANE PROTEIN"/>
    <property type="match status" value="1"/>
</dbReference>
<feature type="transmembrane region" description="Helical" evidence="2">
    <location>
        <begin position="147"/>
        <end position="170"/>
    </location>
</feature>
<accession>A0A0A1TM35</accession>
<feature type="transmembrane region" description="Helical" evidence="2">
    <location>
        <begin position="226"/>
        <end position="247"/>
    </location>
</feature>
<evidence type="ECO:0000256" key="2">
    <source>
        <dbReference type="SAM" id="Phobius"/>
    </source>
</evidence>
<keyword evidence="2" id="KW-1133">Transmembrane helix</keyword>
<gene>
    <name evidence="4" type="ORF">VHEMI06971</name>
</gene>
<protein>
    <recommendedName>
        <fullName evidence="3">Rhodopsin domain-containing protein</fullName>
    </recommendedName>
</protein>
<feature type="compositionally biased region" description="Basic and acidic residues" evidence="1">
    <location>
        <begin position="349"/>
        <end position="359"/>
    </location>
</feature>
<feature type="transmembrane region" description="Helical" evidence="2">
    <location>
        <begin position="35"/>
        <end position="54"/>
    </location>
</feature>
<feature type="region of interest" description="Disordered" evidence="1">
    <location>
        <begin position="323"/>
        <end position="369"/>
    </location>
</feature>